<feature type="transmembrane region" description="Helical" evidence="1">
    <location>
        <begin position="44"/>
        <end position="68"/>
    </location>
</feature>
<protein>
    <submittedName>
        <fullName evidence="2">Uncharacterized protein</fullName>
    </submittedName>
</protein>
<evidence type="ECO:0000313" key="3">
    <source>
        <dbReference type="Proteomes" id="UP000541636"/>
    </source>
</evidence>
<proteinExistence type="predicted"/>
<sequence>MSTSLRKVPVETTPSTARPWWRRLLVPLALAVLAVLVLSPEFAFLGVFLDAAVLDVLLMMLGMQLLLFRDQWWSLARSGWAAMTLLWRNAMHR</sequence>
<keyword evidence="1" id="KW-0472">Membrane</keyword>
<evidence type="ECO:0000313" key="2">
    <source>
        <dbReference type="EMBL" id="NKZ40085.1"/>
    </source>
</evidence>
<comment type="caution">
    <text evidence="2">The sequence shown here is derived from an EMBL/GenBank/DDBJ whole genome shotgun (WGS) entry which is preliminary data.</text>
</comment>
<dbReference type="AlphaFoldDB" id="A0A846ZP90"/>
<dbReference type="Proteomes" id="UP000541636">
    <property type="component" value="Unassembled WGS sequence"/>
</dbReference>
<name>A0A846ZP90_9GAMM</name>
<evidence type="ECO:0000256" key="1">
    <source>
        <dbReference type="SAM" id="Phobius"/>
    </source>
</evidence>
<dbReference type="RefSeq" id="WP_168609893.1">
    <property type="nucleotide sequence ID" value="NZ_JAAZQD010000006.1"/>
</dbReference>
<reference evidence="2 3" key="1">
    <citation type="journal article" date="2017" name="Int. J. Syst. Evol. Microbiol.">
        <title>Oleiagrimonas citrea sp. nov., a marine bacterium isolated from tidal flat sediment and emended description of the genus Oleiagrimonas Fang et al. 2015 and Oleiagrimonas soli.</title>
        <authorList>
            <person name="Yang S.H."/>
            <person name="Seo H.S."/>
            <person name="Seong C.N."/>
            <person name="Kwon K.K."/>
        </authorList>
    </citation>
    <scope>NUCLEOTIDE SEQUENCE [LARGE SCALE GENOMIC DNA]</scope>
    <source>
        <strain evidence="2 3">MEBiC09124</strain>
    </source>
</reference>
<keyword evidence="3" id="KW-1185">Reference proteome</keyword>
<keyword evidence="1" id="KW-1133">Transmembrane helix</keyword>
<keyword evidence="1" id="KW-0812">Transmembrane</keyword>
<gene>
    <name evidence="2" type="ORF">HF690_14090</name>
</gene>
<dbReference type="EMBL" id="JAAZQD010000006">
    <property type="protein sequence ID" value="NKZ40085.1"/>
    <property type="molecule type" value="Genomic_DNA"/>
</dbReference>
<organism evidence="2 3">
    <name type="scientific">Oleiagrimonas citrea</name>
    <dbReference type="NCBI Taxonomy" id="1665687"/>
    <lineage>
        <taxon>Bacteria</taxon>
        <taxon>Pseudomonadati</taxon>
        <taxon>Pseudomonadota</taxon>
        <taxon>Gammaproteobacteria</taxon>
        <taxon>Lysobacterales</taxon>
        <taxon>Rhodanobacteraceae</taxon>
        <taxon>Oleiagrimonas</taxon>
    </lineage>
</organism>
<accession>A0A846ZP90</accession>
<feature type="transmembrane region" description="Helical" evidence="1">
    <location>
        <begin position="20"/>
        <end position="38"/>
    </location>
</feature>